<name>A0A6J5S320_9CAUD</name>
<comment type="similarity">
    <text evidence="1">Belongs to the peptidase S14 family.</text>
</comment>
<sequence>MLADNNQLELYLYGTIGSWNINVDSLREAMRGYENTPIIVYLSSTGGYFEDGLPIYNLLKQHKAEVTVVVMGFALSMASIVMLAGDKVKACNNAIMMIHRAEGCACGDAEDLRKAADVCEIHEEAVIPIYVAKTGLTADEVFAMMEEETWFNADDALAIGLIDEIIDPVDMSAIDAVLPPDDIKAATKNFKNCPPDLLANELSEKSLLLKILNAVVGEKPAPIIPLLPTNDIDMTAEELKALFAENNKVLLDNLAMLKKPVEEKTIDETAVKMAALEATITLQAAEIATLKVPTPFTVVEENAGGNDETSDSEKW</sequence>
<dbReference type="GO" id="GO:0051117">
    <property type="term" value="F:ATPase binding"/>
    <property type="evidence" value="ECO:0007669"/>
    <property type="project" value="TreeGrafter"/>
</dbReference>
<dbReference type="GO" id="GO:0004176">
    <property type="term" value="F:ATP-dependent peptidase activity"/>
    <property type="evidence" value="ECO:0007669"/>
    <property type="project" value="InterPro"/>
</dbReference>
<dbReference type="Pfam" id="PF00574">
    <property type="entry name" value="CLP_protease"/>
    <property type="match status" value="1"/>
</dbReference>
<dbReference type="InterPro" id="IPR001907">
    <property type="entry name" value="ClpP"/>
</dbReference>
<evidence type="ECO:0000256" key="1">
    <source>
        <dbReference type="ARBA" id="ARBA00007039"/>
    </source>
</evidence>
<dbReference type="InterPro" id="IPR023562">
    <property type="entry name" value="ClpP/TepA"/>
</dbReference>
<protein>
    <submittedName>
        <fullName evidence="4">ClpP Protease subunit of ATP-dependent Clp proteases</fullName>
    </submittedName>
</protein>
<accession>A0A6J5S320</accession>
<dbReference type="CDD" id="cd07016">
    <property type="entry name" value="S14_ClpP_1"/>
    <property type="match status" value="1"/>
</dbReference>
<dbReference type="GO" id="GO:0006515">
    <property type="term" value="P:protein quality control for misfolded or incompletely synthesized proteins"/>
    <property type="evidence" value="ECO:0007669"/>
    <property type="project" value="TreeGrafter"/>
</dbReference>
<dbReference type="PANTHER" id="PTHR10381:SF70">
    <property type="entry name" value="ATP-DEPENDENT CLP PROTEASE PROTEOLYTIC SUBUNIT"/>
    <property type="match status" value="1"/>
</dbReference>
<dbReference type="PANTHER" id="PTHR10381">
    <property type="entry name" value="ATP-DEPENDENT CLP PROTEASE PROTEOLYTIC SUBUNIT"/>
    <property type="match status" value="1"/>
</dbReference>
<evidence type="ECO:0000256" key="2">
    <source>
        <dbReference type="ARBA" id="ARBA00022490"/>
    </source>
</evidence>
<evidence type="ECO:0000313" key="4">
    <source>
        <dbReference type="EMBL" id="CAB4202248.1"/>
    </source>
</evidence>
<organism evidence="4 5">
    <name type="scientific">uncultured Caudovirales phage</name>
    <dbReference type="NCBI Taxonomy" id="2100421"/>
    <lineage>
        <taxon>Viruses</taxon>
        <taxon>Duplodnaviria</taxon>
        <taxon>Heunggongvirae</taxon>
        <taxon>Uroviricota</taxon>
        <taxon>Caudoviricetes</taxon>
        <taxon>Peduoviridae</taxon>
        <taxon>Maltschvirus</taxon>
        <taxon>Maltschvirus maltsch</taxon>
    </lineage>
</organism>
<dbReference type="Gene3D" id="3.90.226.10">
    <property type="entry name" value="2-enoyl-CoA Hydratase, Chain A, domain 1"/>
    <property type="match status" value="1"/>
</dbReference>
<proteinExistence type="inferred from homology"/>
<keyword evidence="3" id="KW-0378">Hydrolase</keyword>
<keyword evidence="5" id="KW-1185">Reference proteome</keyword>
<dbReference type="SUPFAM" id="SSF52096">
    <property type="entry name" value="ClpP/crotonase"/>
    <property type="match status" value="1"/>
</dbReference>
<dbReference type="PRINTS" id="PR00127">
    <property type="entry name" value="CLPPROTEASEP"/>
</dbReference>
<keyword evidence="4" id="KW-0645">Protease</keyword>
<dbReference type="InterPro" id="IPR029045">
    <property type="entry name" value="ClpP/crotonase-like_dom_sf"/>
</dbReference>
<evidence type="ECO:0000256" key="3">
    <source>
        <dbReference type="ARBA" id="ARBA00022801"/>
    </source>
</evidence>
<reference evidence="4" key="1">
    <citation type="submission" date="2020-05" db="EMBL/GenBank/DDBJ databases">
        <authorList>
            <person name="Chiriac C."/>
            <person name="Salcher M."/>
            <person name="Ghai R."/>
            <person name="Kavagutti S V."/>
        </authorList>
    </citation>
    <scope>NUCLEOTIDE SEQUENCE [LARGE SCALE GENOMIC DNA]</scope>
</reference>
<dbReference type="GO" id="GO:0004252">
    <property type="term" value="F:serine-type endopeptidase activity"/>
    <property type="evidence" value="ECO:0007669"/>
    <property type="project" value="InterPro"/>
</dbReference>
<evidence type="ECO:0000313" key="5">
    <source>
        <dbReference type="Proteomes" id="UP001641549"/>
    </source>
</evidence>
<dbReference type="EMBL" id="LR797314">
    <property type="protein sequence ID" value="CAB4202248.1"/>
    <property type="molecule type" value="Genomic_DNA"/>
</dbReference>
<dbReference type="NCBIfam" id="NF045542">
    <property type="entry name" value="Clp_rel_HeadMat"/>
    <property type="match status" value="1"/>
</dbReference>
<dbReference type="GO" id="GO:0009368">
    <property type="term" value="C:endopeptidase Clp complex"/>
    <property type="evidence" value="ECO:0007669"/>
    <property type="project" value="TreeGrafter"/>
</dbReference>
<keyword evidence="2" id="KW-0963">Cytoplasm</keyword>
<dbReference type="Proteomes" id="UP001641549">
    <property type="component" value="Chromosome UFOv-RH-23may17-C8087"/>
</dbReference>
<gene>
    <name evidence="4" type="ORF">UFOVP1367_2</name>
</gene>